<dbReference type="Proteomes" id="UP000001568">
    <property type="component" value="Chromosome 8"/>
</dbReference>
<proteinExistence type="predicted"/>
<dbReference type="HOGENOM" id="CLU_1410915_0_0_1"/>
<evidence type="ECO:0000313" key="2">
    <source>
        <dbReference type="Proteomes" id="UP000001568"/>
    </source>
</evidence>
<evidence type="ECO:0000313" key="1">
    <source>
        <dbReference type="EMBL" id="ABO97525.1"/>
    </source>
</evidence>
<sequence>MVRLTKIEKNRRKLISCRLLVYKLHALPVESWRIIERHTRALNLELWHKTKHLQQTAKQRRADVKAALQTHGCEDRIDEYPISKRFIAGKLKSWTAIRVAEHVAKLRYLLDGHSREFEREMAELEGAIDDEVEEIAEIAGMERGRGPIYFGGIRREALRNVHGAESYDEARICMAESFTGDMPRVWPWLERRV</sequence>
<dbReference type="KEGG" id="olu:OSTLU_33266"/>
<dbReference type="GeneID" id="5003147"/>
<reference evidence="1 2" key="1">
    <citation type="journal article" date="2007" name="Proc. Natl. Acad. Sci. U.S.A.">
        <title>The tiny eukaryote Ostreococcus provides genomic insights into the paradox of plankton speciation.</title>
        <authorList>
            <person name="Palenik B."/>
            <person name="Grimwood J."/>
            <person name="Aerts A."/>
            <person name="Rouze P."/>
            <person name="Salamov A."/>
            <person name="Putnam N."/>
            <person name="Dupont C."/>
            <person name="Jorgensen R."/>
            <person name="Derelle E."/>
            <person name="Rombauts S."/>
            <person name="Zhou K."/>
            <person name="Otillar R."/>
            <person name="Merchant S.S."/>
            <person name="Podell S."/>
            <person name="Gaasterland T."/>
            <person name="Napoli C."/>
            <person name="Gendler K."/>
            <person name="Manuell A."/>
            <person name="Tai V."/>
            <person name="Vallon O."/>
            <person name="Piganeau G."/>
            <person name="Jancek S."/>
            <person name="Heijde M."/>
            <person name="Jabbari K."/>
            <person name="Bowler C."/>
            <person name="Lohr M."/>
            <person name="Robbens S."/>
            <person name="Werner G."/>
            <person name="Dubchak I."/>
            <person name="Pazour G.J."/>
            <person name="Ren Q."/>
            <person name="Paulsen I."/>
            <person name="Delwiche C."/>
            <person name="Schmutz J."/>
            <person name="Rokhsar D."/>
            <person name="Van de Peer Y."/>
            <person name="Moreau H."/>
            <person name="Grigoriev I.V."/>
        </authorList>
    </citation>
    <scope>NUCLEOTIDE SEQUENCE [LARGE SCALE GENOMIC DNA]</scope>
    <source>
        <strain evidence="1 2">CCE9901</strain>
    </source>
</reference>
<gene>
    <name evidence="1" type="ORF">OSTLU_33266</name>
</gene>
<dbReference type="EMBL" id="CP000588">
    <property type="protein sequence ID" value="ABO97525.1"/>
    <property type="molecule type" value="Genomic_DNA"/>
</dbReference>
<dbReference type="RefSeq" id="XP_001419232.1">
    <property type="nucleotide sequence ID" value="XM_001419195.1"/>
</dbReference>
<accession>A4S1Y8</accession>
<protein>
    <submittedName>
        <fullName evidence="1">Uncharacterized protein</fullName>
    </submittedName>
</protein>
<dbReference type="Gramene" id="ABO97525">
    <property type="protein sequence ID" value="ABO97525"/>
    <property type="gene ID" value="OSTLU_33266"/>
</dbReference>
<name>A4S1Y8_OSTLU</name>
<keyword evidence="2" id="KW-1185">Reference proteome</keyword>
<organism evidence="1 2">
    <name type="scientific">Ostreococcus lucimarinus (strain CCE9901)</name>
    <dbReference type="NCBI Taxonomy" id="436017"/>
    <lineage>
        <taxon>Eukaryota</taxon>
        <taxon>Viridiplantae</taxon>
        <taxon>Chlorophyta</taxon>
        <taxon>Mamiellophyceae</taxon>
        <taxon>Mamiellales</taxon>
        <taxon>Bathycoccaceae</taxon>
        <taxon>Ostreococcus</taxon>
    </lineage>
</organism>
<dbReference type="AlphaFoldDB" id="A4S1Y8"/>